<dbReference type="PROSITE" id="PS00671">
    <property type="entry name" value="D_2_HYDROXYACID_DH_3"/>
    <property type="match status" value="1"/>
</dbReference>
<evidence type="ECO:0000259" key="4">
    <source>
        <dbReference type="Pfam" id="PF02826"/>
    </source>
</evidence>
<reference evidence="5 6" key="1">
    <citation type="submission" date="2021-03" db="EMBL/GenBank/DDBJ databases">
        <title>Enterococcal diversity collection.</title>
        <authorList>
            <person name="Gilmore M.S."/>
            <person name="Schwartzman J."/>
            <person name="Van Tyne D."/>
            <person name="Martin M."/>
            <person name="Earl A.M."/>
            <person name="Manson A.L."/>
            <person name="Straub T."/>
            <person name="Salamzade R."/>
            <person name="Saavedra J."/>
            <person name="Lebreton F."/>
            <person name="Prichula J."/>
            <person name="Schaufler K."/>
            <person name="Gaca A."/>
            <person name="Sgardioli B."/>
            <person name="Wagenaar J."/>
            <person name="Strong T."/>
        </authorList>
    </citation>
    <scope>NUCLEOTIDE SEQUENCE [LARGE SCALE GENOMIC DNA]</scope>
    <source>
        <strain evidence="5 6">MJM16</strain>
    </source>
</reference>
<keyword evidence="3" id="KW-0520">NAD</keyword>
<comment type="caution">
    <text evidence="5">The sequence shown here is derived from an EMBL/GenBank/DDBJ whole genome shotgun (WGS) entry which is preliminary data.</text>
</comment>
<dbReference type="InterPro" id="IPR050857">
    <property type="entry name" value="D-2-hydroxyacid_DH"/>
</dbReference>
<dbReference type="Proteomes" id="UP000664495">
    <property type="component" value="Unassembled WGS sequence"/>
</dbReference>
<dbReference type="Pfam" id="PF02826">
    <property type="entry name" value="2-Hacid_dh_C"/>
    <property type="match status" value="1"/>
</dbReference>
<feature type="domain" description="D-isomer specific 2-hydroxyacid dehydrogenase NAD-binding" evidence="4">
    <location>
        <begin position="136"/>
        <end position="316"/>
    </location>
</feature>
<dbReference type="Gene3D" id="3.40.50.720">
    <property type="entry name" value="NAD(P)-binding Rossmann-like Domain"/>
    <property type="match status" value="2"/>
</dbReference>
<proteinExistence type="inferred from homology"/>
<evidence type="ECO:0000256" key="3">
    <source>
        <dbReference type="ARBA" id="ARBA00023027"/>
    </source>
</evidence>
<gene>
    <name evidence="5" type="ORF">JZO85_18835</name>
</gene>
<organism evidence="5 6">
    <name type="scientific">Candidatus Enterococcus murrayae</name>
    <dbReference type="NCBI Taxonomy" id="2815321"/>
    <lineage>
        <taxon>Bacteria</taxon>
        <taxon>Bacillati</taxon>
        <taxon>Bacillota</taxon>
        <taxon>Bacilli</taxon>
        <taxon>Lactobacillales</taxon>
        <taxon>Enterococcaceae</taxon>
        <taxon>Enterococcus</taxon>
    </lineage>
</organism>
<comment type="similarity">
    <text evidence="1">Belongs to the D-isomer specific 2-hydroxyacid dehydrogenase family.</text>
</comment>
<dbReference type="SUPFAM" id="SSF51735">
    <property type="entry name" value="NAD(P)-binding Rossmann-fold domains"/>
    <property type="match status" value="1"/>
</dbReference>
<evidence type="ECO:0000313" key="6">
    <source>
        <dbReference type="Proteomes" id="UP000664495"/>
    </source>
</evidence>
<evidence type="ECO:0000256" key="2">
    <source>
        <dbReference type="ARBA" id="ARBA00023002"/>
    </source>
</evidence>
<dbReference type="InterPro" id="IPR006140">
    <property type="entry name" value="D-isomer_DH_NAD-bd"/>
</dbReference>
<dbReference type="PANTHER" id="PTHR42789">
    <property type="entry name" value="D-ISOMER SPECIFIC 2-HYDROXYACID DEHYDROGENASE FAMILY PROTEIN (AFU_ORTHOLOGUE AFUA_6G10090)"/>
    <property type="match status" value="1"/>
</dbReference>
<dbReference type="PANTHER" id="PTHR42789:SF1">
    <property type="entry name" value="D-ISOMER SPECIFIC 2-HYDROXYACID DEHYDROGENASE FAMILY PROTEIN (AFU_ORTHOLOGUE AFUA_6G10090)"/>
    <property type="match status" value="1"/>
</dbReference>
<keyword evidence="2" id="KW-0560">Oxidoreductase</keyword>
<dbReference type="EMBL" id="JAFLVR010000056">
    <property type="protein sequence ID" value="MBO0454318.1"/>
    <property type="molecule type" value="Genomic_DNA"/>
</dbReference>
<dbReference type="InterPro" id="IPR029753">
    <property type="entry name" value="D-isomer_DH_CS"/>
</dbReference>
<evidence type="ECO:0000256" key="1">
    <source>
        <dbReference type="ARBA" id="ARBA00005854"/>
    </source>
</evidence>
<evidence type="ECO:0000313" key="5">
    <source>
        <dbReference type="EMBL" id="MBO0454318.1"/>
    </source>
</evidence>
<dbReference type="InterPro" id="IPR036291">
    <property type="entry name" value="NAD(P)-bd_dom_sf"/>
</dbReference>
<name>A0ABS3HLK3_9ENTE</name>
<protein>
    <submittedName>
        <fullName evidence="5">Phosphoglycerate dehydrogenase</fullName>
    </submittedName>
</protein>
<dbReference type="SUPFAM" id="SSF52283">
    <property type="entry name" value="Formate/glycerate dehydrogenase catalytic domain-like"/>
    <property type="match status" value="1"/>
</dbReference>
<sequence length="342" mass="37832">MTNVVVIGDPFVPANNLASAAKGLMLEAPINIQRFEWRAGQSRSEFRETIKILERDGPNNFEWPLEILEAVSTAEYLLVHLAPVSQKLLAHAKKLKMIGTCRGGLEHIDLTAVKESKNLSVINVIRNAEPVADFTIGLMYATVRNIATSAIQVKNGRWPQNFPNDAYKTSFSNLKVGLVGLGHIGKIVAKQLTALGLEVSAYDAFMDQATLDQEGYRVQLKSLKEIFSDSDVVSLHLRVVPETIKLVDHSLLSLMKPSAYLINTARPDIIDRADLIECLTKKRIAGAGIDVLWEEPINPNEPLLELDNVVITSHIAGDTIDAIERSPQLLQTEMNKVLQKLK</sequence>
<accession>A0ABS3HLK3</accession>
<keyword evidence="6" id="KW-1185">Reference proteome</keyword>
<dbReference type="RefSeq" id="WP_207110056.1">
    <property type="nucleotide sequence ID" value="NZ_JAFLVR010000056.1"/>
</dbReference>